<sequence length="35" mass="3997">MLFCLNELVLLPLHNKIVQFFYLVDLSNIVSSASD</sequence>
<dbReference type="EMBL" id="GGEC01072752">
    <property type="protein sequence ID" value="MBX53236.1"/>
    <property type="molecule type" value="Transcribed_RNA"/>
</dbReference>
<name>A0A2P2PER9_RHIMU</name>
<dbReference type="AlphaFoldDB" id="A0A2P2PER9"/>
<accession>A0A2P2PER9</accession>
<proteinExistence type="predicted"/>
<reference evidence="1" key="1">
    <citation type="submission" date="2018-02" db="EMBL/GenBank/DDBJ databases">
        <title>Rhizophora mucronata_Transcriptome.</title>
        <authorList>
            <person name="Meera S.P."/>
            <person name="Sreeshan A."/>
            <person name="Augustine A."/>
        </authorList>
    </citation>
    <scope>NUCLEOTIDE SEQUENCE</scope>
    <source>
        <tissue evidence="1">Leaf</tissue>
    </source>
</reference>
<evidence type="ECO:0000313" key="1">
    <source>
        <dbReference type="EMBL" id="MBX53236.1"/>
    </source>
</evidence>
<organism evidence="1">
    <name type="scientific">Rhizophora mucronata</name>
    <name type="common">Asiatic mangrove</name>
    <dbReference type="NCBI Taxonomy" id="61149"/>
    <lineage>
        <taxon>Eukaryota</taxon>
        <taxon>Viridiplantae</taxon>
        <taxon>Streptophyta</taxon>
        <taxon>Embryophyta</taxon>
        <taxon>Tracheophyta</taxon>
        <taxon>Spermatophyta</taxon>
        <taxon>Magnoliopsida</taxon>
        <taxon>eudicotyledons</taxon>
        <taxon>Gunneridae</taxon>
        <taxon>Pentapetalae</taxon>
        <taxon>rosids</taxon>
        <taxon>fabids</taxon>
        <taxon>Malpighiales</taxon>
        <taxon>Rhizophoraceae</taxon>
        <taxon>Rhizophora</taxon>
    </lineage>
</organism>
<protein>
    <submittedName>
        <fullName evidence="1">Uncharacterized protein</fullName>
    </submittedName>
</protein>